<evidence type="ECO:0000259" key="3">
    <source>
        <dbReference type="Pfam" id="PF01326"/>
    </source>
</evidence>
<feature type="compositionally biased region" description="Gly residues" evidence="1">
    <location>
        <begin position="132"/>
        <end position="151"/>
    </location>
</feature>
<protein>
    <submittedName>
        <fullName evidence="4">PEP-utilizing enzyme</fullName>
    </submittedName>
</protein>
<gene>
    <name evidence="4" type="ORF">NF556_06515</name>
</gene>
<feature type="region of interest" description="Disordered" evidence="1">
    <location>
        <begin position="130"/>
        <end position="161"/>
    </location>
</feature>
<sequence length="413" mass="42080">MNDLVDLGDLAATDPAIVGGKAASLAQLVRSGVDVPAGFVIPTGVFRRHQGSTLDDDLLAQLEVGLRRIGGVSAPVAVRSSATTEDGAAASAAGQHDSVLAVVGTEAASRAVLRCWASLWSDRALAYRAGRGSSGGGTPSAGPGTGTGPGTSSGPASRAGPPEMAVLVQTFVDADVSGVLFTGDATVIEATPGLGDQLVNGQVTPDSWTVDDQGISDRVMGTTSHRSDRVGDRLRRRPLSDDERGQLCLTDAQVLALCRLGQQVSLLLGGPADLEWAITGEQIHVLQARPITTALPPGHLARAHPAGELHGIAASPGTATGPVRVIAGVADFRRVSPGDVLVCEHTDPAWTPLFGFAGAVVTEHGGLLSHAAIVAREIGLPAVVAVPDATQVLRDGTTVRVDGDRGSVTRLEA</sequence>
<dbReference type="Gene3D" id="3.50.30.10">
    <property type="entry name" value="Phosphohistidine domain"/>
    <property type="match status" value="1"/>
</dbReference>
<dbReference type="PANTHER" id="PTHR43615:SF1">
    <property type="entry name" value="PPDK_N DOMAIN-CONTAINING PROTEIN"/>
    <property type="match status" value="1"/>
</dbReference>
<dbReference type="RefSeq" id="WP_252594682.1">
    <property type="nucleotide sequence ID" value="NZ_CP099489.1"/>
</dbReference>
<feature type="compositionally biased region" description="Low complexity" evidence="1">
    <location>
        <begin position="152"/>
        <end position="161"/>
    </location>
</feature>
<dbReference type="InterPro" id="IPR002192">
    <property type="entry name" value="PPDK_AMP/ATP-bd"/>
</dbReference>
<dbReference type="InterPro" id="IPR013815">
    <property type="entry name" value="ATP_grasp_subdomain_1"/>
</dbReference>
<evidence type="ECO:0000256" key="1">
    <source>
        <dbReference type="SAM" id="MobiDB-lite"/>
    </source>
</evidence>
<feature type="domain" description="PEP-utilising enzyme mobile" evidence="2">
    <location>
        <begin position="336"/>
        <end position="406"/>
    </location>
</feature>
<evidence type="ECO:0000313" key="4">
    <source>
        <dbReference type="EMBL" id="USQ81294.1"/>
    </source>
</evidence>
<dbReference type="EMBL" id="CP099489">
    <property type="protein sequence ID" value="USQ81294.1"/>
    <property type="molecule type" value="Genomic_DNA"/>
</dbReference>
<dbReference type="Gene3D" id="3.30.470.20">
    <property type="entry name" value="ATP-grasp fold, B domain"/>
    <property type="match status" value="1"/>
</dbReference>
<keyword evidence="5" id="KW-1185">Reference proteome</keyword>
<dbReference type="Gene3D" id="3.30.1490.20">
    <property type="entry name" value="ATP-grasp fold, A domain"/>
    <property type="match status" value="2"/>
</dbReference>
<evidence type="ECO:0000313" key="5">
    <source>
        <dbReference type="Proteomes" id="UP001056455"/>
    </source>
</evidence>
<dbReference type="InterPro" id="IPR036637">
    <property type="entry name" value="Phosphohistidine_dom_sf"/>
</dbReference>
<dbReference type="Pfam" id="PF00391">
    <property type="entry name" value="PEP-utilizers"/>
    <property type="match status" value="1"/>
</dbReference>
<dbReference type="InterPro" id="IPR051549">
    <property type="entry name" value="PEP_Utilizing_Enz"/>
</dbReference>
<feature type="domain" description="Pyruvate phosphate dikinase AMP/ATP-binding" evidence="3">
    <location>
        <begin position="70"/>
        <end position="293"/>
    </location>
</feature>
<proteinExistence type="predicted"/>
<evidence type="ECO:0000259" key="2">
    <source>
        <dbReference type="Pfam" id="PF00391"/>
    </source>
</evidence>
<name>A0ABY4YWY5_9MICO</name>
<dbReference type="Pfam" id="PF01326">
    <property type="entry name" value="PPDK_N"/>
    <property type="match status" value="1"/>
</dbReference>
<dbReference type="PANTHER" id="PTHR43615">
    <property type="entry name" value="PHOSPHOENOLPYRUVATE SYNTHASE-RELATED"/>
    <property type="match status" value="1"/>
</dbReference>
<dbReference type="Proteomes" id="UP001056455">
    <property type="component" value="Chromosome"/>
</dbReference>
<dbReference type="SUPFAM" id="SSF52009">
    <property type="entry name" value="Phosphohistidine domain"/>
    <property type="match status" value="1"/>
</dbReference>
<dbReference type="SUPFAM" id="SSF56059">
    <property type="entry name" value="Glutathione synthetase ATP-binding domain-like"/>
    <property type="match status" value="1"/>
</dbReference>
<organism evidence="4 5">
    <name type="scientific">Ornithinimicrobium faecis</name>
    <dbReference type="NCBI Taxonomy" id="2934158"/>
    <lineage>
        <taxon>Bacteria</taxon>
        <taxon>Bacillati</taxon>
        <taxon>Actinomycetota</taxon>
        <taxon>Actinomycetes</taxon>
        <taxon>Micrococcales</taxon>
        <taxon>Ornithinimicrobiaceae</taxon>
        <taxon>Ornithinimicrobium</taxon>
    </lineage>
</organism>
<dbReference type="InterPro" id="IPR008279">
    <property type="entry name" value="PEP-util_enz_mobile_dom"/>
</dbReference>
<reference evidence="4" key="1">
    <citation type="submission" date="2022-06" db="EMBL/GenBank/DDBJ databases">
        <title>Ornithinimicrobium HY1793.</title>
        <authorList>
            <person name="Huang Y."/>
        </authorList>
    </citation>
    <scope>NUCLEOTIDE SEQUENCE</scope>
    <source>
        <strain evidence="4">HY1793</strain>
    </source>
</reference>
<accession>A0ABY4YWY5</accession>